<proteinExistence type="predicted"/>
<reference evidence="2 3" key="1">
    <citation type="journal article" date="2010" name="Nat. Biotechnol.">
        <title>Genome sequence of the model mushroom Schizophyllum commune.</title>
        <authorList>
            <person name="Ohm R.A."/>
            <person name="de Jong J.F."/>
            <person name="Lugones L.G."/>
            <person name="Aerts A."/>
            <person name="Kothe E."/>
            <person name="Stajich J.E."/>
            <person name="de Vries R.P."/>
            <person name="Record E."/>
            <person name="Levasseur A."/>
            <person name="Baker S.E."/>
            <person name="Bartholomew K.A."/>
            <person name="Coutinho P.M."/>
            <person name="Erdmann S."/>
            <person name="Fowler T.J."/>
            <person name="Gathman A.C."/>
            <person name="Lombard V."/>
            <person name="Henrissat B."/>
            <person name="Knabe N."/>
            <person name="Kuees U."/>
            <person name="Lilly W.W."/>
            <person name="Lindquist E."/>
            <person name="Lucas S."/>
            <person name="Magnuson J.K."/>
            <person name="Piumi F."/>
            <person name="Raudaskoski M."/>
            <person name="Salamov A."/>
            <person name="Schmutz J."/>
            <person name="Schwarze F.W.M.R."/>
            <person name="vanKuyk P.A."/>
            <person name="Horton J.S."/>
            <person name="Grigoriev I.V."/>
            <person name="Woesten H.A.B."/>
        </authorList>
    </citation>
    <scope>NUCLEOTIDE SEQUENCE [LARGE SCALE GENOMIC DNA]</scope>
    <source>
        <strain evidence="3">H4-8 / FGSC 9210</strain>
    </source>
</reference>
<feature type="chain" id="PRO_5003120893" evidence="1">
    <location>
        <begin position="21"/>
        <end position="236"/>
    </location>
</feature>
<keyword evidence="1" id="KW-0732">Signal</keyword>
<organism evidence="3">
    <name type="scientific">Schizophyllum commune (strain H4-8 / FGSC 9210)</name>
    <name type="common">Split gill fungus</name>
    <dbReference type="NCBI Taxonomy" id="578458"/>
    <lineage>
        <taxon>Eukaryota</taxon>
        <taxon>Fungi</taxon>
        <taxon>Dikarya</taxon>
        <taxon>Basidiomycota</taxon>
        <taxon>Agaricomycotina</taxon>
        <taxon>Agaricomycetes</taxon>
        <taxon>Agaricomycetidae</taxon>
        <taxon>Agaricales</taxon>
        <taxon>Schizophyllaceae</taxon>
        <taxon>Schizophyllum</taxon>
    </lineage>
</organism>
<protein>
    <submittedName>
        <fullName evidence="2">Uncharacterized protein</fullName>
    </submittedName>
</protein>
<dbReference type="Proteomes" id="UP000007431">
    <property type="component" value="Unassembled WGS sequence"/>
</dbReference>
<dbReference type="AlphaFoldDB" id="D8QIY1"/>
<dbReference type="eggNOG" id="ENOG502SR8E">
    <property type="taxonomic scope" value="Eukaryota"/>
</dbReference>
<dbReference type="KEGG" id="scm:SCHCO_02519573"/>
<sequence length="236" mass="24700">MKLSMLSSLLPFLLYTPALAAPQAESSSAPVVSSSVTSRPAPSSTGVSSFVSSAAPVTVAASTVTTASAPATTGTCNNGANCYAAAHGWANYEPYQGHLMDACTGDDGVVSGTGNLWGSKACVAVAVSNRKVWPQLVQGLASCGHQQIACQADQPNLDYNVYASIVGDCAWEPNGCPITQQNFIDFIYSTLSDIGSADWPSDVNTLVSEGWQPLLDWTKTGDSIPYTNFNDFLHYA</sequence>
<keyword evidence="3" id="KW-1185">Reference proteome</keyword>
<dbReference type="OrthoDB" id="2734890at2759"/>
<dbReference type="EMBL" id="GL377313">
    <property type="protein sequence ID" value="EFI92486.1"/>
    <property type="molecule type" value="Genomic_DNA"/>
</dbReference>
<gene>
    <name evidence="2" type="ORF">SCHCODRAFT_238182</name>
</gene>
<dbReference type="VEuPathDB" id="FungiDB:SCHCODRAFT_02519573"/>
<accession>D8QIY1</accession>
<evidence type="ECO:0000256" key="1">
    <source>
        <dbReference type="SAM" id="SignalP"/>
    </source>
</evidence>
<dbReference type="GeneID" id="9593779"/>
<dbReference type="InParanoid" id="D8QIY1"/>
<evidence type="ECO:0000313" key="3">
    <source>
        <dbReference type="Proteomes" id="UP000007431"/>
    </source>
</evidence>
<name>D8QIY1_SCHCM</name>
<feature type="signal peptide" evidence="1">
    <location>
        <begin position="1"/>
        <end position="20"/>
    </location>
</feature>
<dbReference type="HOGENOM" id="CLU_100319_0_0_1"/>
<evidence type="ECO:0000313" key="2">
    <source>
        <dbReference type="EMBL" id="EFI92486.1"/>
    </source>
</evidence>